<organism evidence="2 3">
    <name type="scientific">Anthostomella pinea</name>
    <dbReference type="NCBI Taxonomy" id="933095"/>
    <lineage>
        <taxon>Eukaryota</taxon>
        <taxon>Fungi</taxon>
        <taxon>Dikarya</taxon>
        <taxon>Ascomycota</taxon>
        <taxon>Pezizomycotina</taxon>
        <taxon>Sordariomycetes</taxon>
        <taxon>Xylariomycetidae</taxon>
        <taxon>Xylariales</taxon>
        <taxon>Xylariaceae</taxon>
        <taxon>Anthostomella</taxon>
    </lineage>
</organism>
<dbReference type="PROSITE" id="PS50181">
    <property type="entry name" value="FBOX"/>
    <property type="match status" value="1"/>
</dbReference>
<name>A0AAI8YMY2_9PEZI</name>
<comment type="caution">
    <text evidence="2">The sequence shown here is derived from an EMBL/GenBank/DDBJ whole genome shotgun (WGS) entry which is preliminary data.</text>
</comment>
<dbReference type="Pfam" id="PF12937">
    <property type="entry name" value="F-box-like"/>
    <property type="match status" value="1"/>
</dbReference>
<reference evidence="2" key="1">
    <citation type="submission" date="2023-10" db="EMBL/GenBank/DDBJ databases">
        <authorList>
            <person name="Hackl T."/>
        </authorList>
    </citation>
    <scope>NUCLEOTIDE SEQUENCE</scope>
</reference>
<gene>
    <name evidence="2" type="ORF">KHLLAP_LOCUS13640</name>
</gene>
<dbReference type="EMBL" id="CAUWAG010000020">
    <property type="protein sequence ID" value="CAJ2513172.1"/>
    <property type="molecule type" value="Genomic_DNA"/>
</dbReference>
<dbReference type="Proteomes" id="UP001295740">
    <property type="component" value="Unassembled WGS sequence"/>
</dbReference>
<evidence type="ECO:0000313" key="2">
    <source>
        <dbReference type="EMBL" id="CAJ2513172.1"/>
    </source>
</evidence>
<dbReference type="InterPro" id="IPR001810">
    <property type="entry name" value="F-box_dom"/>
</dbReference>
<evidence type="ECO:0000259" key="1">
    <source>
        <dbReference type="PROSITE" id="PS50181"/>
    </source>
</evidence>
<evidence type="ECO:0000313" key="3">
    <source>
        <dbReference type="Proteomes" id="UP001295740"/>
    </source>
</evidence>
<protein>
    <submittedName>
        <fullName evidence="2">Uu.00g012910.m01.CDS01</fullName>
    </submittedName>
</protein>
<dbReference type="SUPFAM" id="SSF81383">
    <property type="entry name" value="F-box domain"/>
    <property type="match status" value="1"/>
</dbReference>
<feature type="domain" description="F-box" evidence="1">
    <location>
        <begin position="1"/>
        <end position="49"/>
    </location>
</feature>
<dbReference type="AlphaFoldDB" id="A0AAI8YMY2"/>
<dbReference type="CDD" id="cd09917">
    <property type="entry name" value="F-box_SF"/>
    <property type="match status" value="1"/>
</dbReference>
<proteinExistence type="predicted"/>
<dbReference type="InterPro" id="IPR036047">
    <property type="entry name" value="F-box-like_dom_sf"/>
</dbReference>
<accession>A0AAI8YMY2</accession>
<keyword evidence="3" id="KW-1185">Reference proteome</keyword>
<sequence length="278" mass="30912">MASLPNLPNEILIAILERLANTDLQSLISSQRTSSRFHALARDILFNTQGHHLNAPAPSSFPGFLKARFGYILNTAACFTEAEKKTRIFYLSLNGDSTRPFRRFPWARDRDTRAAYLRPDASWRALSPTFGTAPITHLDVVRSYACDFEGADVVSYAQADLPPSGLTLGMLWDMLLSDGGTFGSDTGSWEVQLGRRLRSFDTLWEFQCFITDNEALVVRGDEAAEAAILYVRGSQDSVTPPLRCDEDGWIPGRIGECPPRLLPWQGPLQNPETLESLS</sequence>